<evidence type="ECO:0008006" key="3">
    <source>
        <dbReference type="Google" id="ProtNLM"/>
    </source>
</evidence>
<proteinExistence type="predicted"/>
<dbReference type="Proteomes" id="UP001500298">
    <property type="component" value="Unassembled WGS sequence"/>
</dbReference>
<accession>A0ABP9DKF9</accession>
<name>A0ABP9DKF9_9BACT</name>
<organism evidence="1 2">
    <name type="scientific">Algivirga pacifica</name>
    <dbReference type="NCBI Taxonomy" id="1162670"/>
    <lineage>
        <taxon>Bacteria</taxon>
        <taxon>Pseudomonadati</taxon>
        <taxon>Bacteroidota</taxon>
        <taxon>Cytophagia</taxon>
        <taxon>Cytophagales</taxon>
        <taxon>Flammeovirgaceae</taxon>
        <taxon>Algivirga</taxon>
    </lineage>
</organism>
<dbReference type="EMBL" id="BAABJX010000052">
    <property type="protein sequence ID" value="GAA4845011.1"/>
    <property type="molecule type" value="Genomic_DNA"/>
</dbReference>
<protein>
    <recommendedName>
        <fullName evidence="3">Bacterial Ig-like domain-containing protein</fullName>
    </recommendedName>
</protein>
<sequence length="284" mass="30471">MSCDDDTDPTTDAPVVSITTADNQTFTVGDTITVEGTIEAPNELTGYVVTITDSTGNSTEVDNVGVSGPITSESFAYEIITESAGVFTFTVEATDTEGLMSVDSIMVTVEKVAVPAMRYSQVLLFVPLQGDTSTETFYSSSSNETYSRDEVENTPDPVSSTIDFGYYYGATDNASISAPVNYPTLFSDLSAWGTLNATMFKLVNDFEGFDELTENDGDLIEAAYVSADTEATGIITNLEVGNIFAFMTDENKDGGSKYGLVRVTSITGTFNQDDQIDIEVIVQQ</sequence>
<reference evidence="2" key="1">
    <citation type="journal article" date="2019" name="Int. J. Syst. Evol. Microbiol.">
        <title>The Global Catalogue of Microorganisms (GCM) 10K type strain sequencing project: providing services to taxonomists for standard genome sequencing and annotation.</title>
        <authorList>
            <consortium name="The Broad Institute Genomics Platform"/>
            <consortium name="The Broad Institute Genome Sequencing Center for Infectious Disease"/>
            <person name="Wu L."/>
            <person name="Ma J."/>
        </authorList>
    </citation>
    <scope>NUCLEOTIDE SEQUENCE [LARGE SCALE GENOMIC DNA]</scope>
    <source>
        <strain evidence="2">JCM 18326</strain>
    </source>
</reference>
<evidence type="ECO:0000313" key="2">
    <source>
        <dbReference type="Proteomes" id="UP001500298"/>
    </source>
</evidence>
<comment type="caution">
    <text evidence="1">The sequence shown here is derived from an EMBL/GenBank/DDBJ whole genome shotgun (WGS) entry which is preliminary data.</text>
</comment>
<keyword evidence="2" id="KW-1185">Reference proteome</keyword>
<evidence type="ECO:0000313" key="1">
    <source>
        <dbReference type="EMBL" id="GAA4845011.1"/>
    </source>
</evidence>
<gene>
    <name evidence="1" type="ORF">GCM10023331_32300</name>
</gene>